<dbReference type="Gene3D" id="1.50.10.20">
    <property type="match status" value="1"/>
</dbReference>
<dbReference type="GO" id="GO:0005975">
    <property type="term" value="P:carbohydrate metabolic process"/>
    <property type="evidence" value="ECO:0007669"/>
    <property type="project" value="InterPro"/>
</dbReference>
<protein>
    <recommendedName>
        <fullName evidence="6">Glycoside hydrolase family 76 protein</fullName>
    </recommendedName>
</protein>
<evidence type="ECO:0000256" key="1">
    <source>
        <dbReference type="SAM" id="MobiDB-lite"/>
    </source>
</evidence>
<dbReference type="InterPro" id="IPR008928">
    <property type="entry name" value="6-hairpin_glycosidase_sf"/>
</dbReference>
<evidence type="ECO:0000256" key="2">
    <source>
        <dbReference type="SAM" id="Phobius"/>
    </source>
</evidence>
<dbReference type="GeneID" id="85363260"/>
<feature type="region of interest" description="Disordered" evidence="1">
    <location>
        <begin position="389"/>
        <end position="410"/>
    </location>
</feature>
<dbReference type="RefSeq" id="XP_060325554.1">
    <property type="nucleotide sequence ID" value="XM_060479712.1"/>
</dbReference>
<keyword evidence="2" id="KW-0812">Transmembrane</keyword>
<proteinExistence type="predicted"/>
<keyword evidence="2" id="KW-1133">Transmembrane helix</keyword>
<dbReference type="InterPro" id="IPR053169">
    <property type="entry name" value="MUG_Protein"/>
</dbReference>
<feature type="compositionally biased region" description="Low complexity" evidence="1">
    <location>
        <begin position="474"/>
        <end position="485"/>
    </location>
</feature>
<accession>A0AA39JPK6</accession>
<comment type="caution">
    <text evidence="4">The sequence shown here is derived from an EMBL/GenBank/DDBJ whole genome shotgun (WGS) entry which is preliminary data.</text>
</comment>
<dbReference type="InterPro" id="IPR005198">
    <property type="entry name" value="Glyco_hydro_76"/>
</dbReference>
<evidence type="ECO:0008006" key="6">
    <source>
        <dbReference type="Google" id="ProtNLM"/>
    </source>
</evidence>
<dbReference type="PANTHER" id="PTHR47791">
    <property type="entry name" value="MEIOTICALLY UP-REGULATED GENE 191 PROTEIN"/>
    <property type="match status" value="1"/>
</dbReference>
<dbReference type="EMBL" id="JAUEPS010000049">
    <property type="protein sequence ID" value="KAK0445650.1"/>
    <property type="molecule type" value="Genomic_DNA"/>
</dbReference>
<name>A0AA39JPK6_ARMTA</name>
<organism evidence="4 5">
    <name type="scientific">Armillaria tabescens</name>
    <name type="common">Ringless honey mushroom</name>
    <name type="synonym">Agaricus tabescens</name>
    <dbReference type="NCBI Taxonomy" id="1929756"/>
    <lineage>
        <taxon>Eukaryota</taxon>
        <taxon>Fungi</taxon>
        <taxon>Dikarya</taxon>
        <taxon>Basidiomycota</taxon>
        <taxon>Agaricomycotina</taxon>
        <taxon>Agaricomycetes</taxon>
        <taxon>Agaricomycetidae</taxon>
        <taxon>Agaricales</taxon>
        <taxon>Marasmiineae</taxon>
        <taxon>Physalacriaceae</taxon>
        <taxon>Desarmillaria</taxon>
    </lineage>
</organism>
<feature type="signal peptide" evidence="3">
    <location>
        <begin position="1"/>
        <end position="20"/>
    </location>
</feature>
<keyword evidence="5" id="KW-1185">Reference proteome</keyword>
<evidence type="ECO:0000313" key="4">
    <source>
        <dbReference type="EMBL" id="KAK0445650.1"/>
    </source>
</evidence>
<evidence type="ECO:0000313" key="5">
    <source>
        <dbReference type="Proteomes" id="UP001175211"/>
    </source>
</evidence>
<evidence type="ECO:0000256" key="3">
    <source>
        <dbReference type="SAM" id="SignalP"/>
    </source>
</evidence>
<feature type="chain" id="PRO_5041452541" description="Glycoside hydrolase family 76 protein" evidence="3">
    <location>
        <begin position="21"/>
        <end position="535"/>
    </location>
</feature>
<dbReference type="SUPFAM" id="SSF48208">
    <property type="entry name" value="Six-hairpin glycosidases"/>
    <property type="match status" value="1"/>
</dbReference>
<sequence>MRSLLLVWMLVAPLIASVAAQDLTPSTSWKNPNITLSKDDRISIASAAIEKAASMLQNNGLFNDSTQGTAGRLYAQMAGLDRLTNQTMYKQTLKQAFVLAESLYSEFSNTIVSSLNYGLNYGYAAARAYTAYQDPDFLDIAVTSWTSARRYTISKEQAASGSTDVKNFNLSTSCEGATMAGGTFYSINSSDTALSSLASGSFLVVSALLAEATSNQTYLDAAIESANFIQSHLLDPSNIVVNSISSKSNDSCSVSPTLFSYNSGIFTEGLAVLVDITRNASTEALLRSTITTIARWQGIDGVITIPTDGGRYIVRALAALYERNTTYSDLREYIKEYIGVQYNAVIEHATSGGTNIYGSSWTGPPSTSFSSDNQTVAISALLSAIPLADDQASSKPSDTPTSTAPLSTKKSPTGVIVGGVIGGLAVAAAMISGVLLLRRRHRQWNNNPLNVNGHSPQILTPFTATSVEHHMTLAESTTPPRAATSPPNPLPTETQRREDTRVEELLRLLHERLQPGRWNVSEDELPPEYHEGQTM</sequence>
<dbReference type="Pfam" id="PF03663">
    <property type="entry name" value="Glyco_hydro_76"/>
    <property type="match status" value="1"/>
</dbReference>
<feature type="transmembrane region" description="Helical" evidence="2">
    <location>
        <begin position="415"/>
        <end position="437"/>
    </location>
</feature>
<dbReference type="AlphaFoldDB" id="A0AA39JPK6"/>
<gene>
    <name evidence="4" type="ORF">EV420DRAFT_1717390</name>
</gene>
<feature type="compositionally biased region" description="Polar residues" evidence="1">
    <location>
        <begin position="391"/>
        <end position="410"/>
    </location>
</feature>
<keyword evidence="3" id="KW-0732">Signal</keyword>
<reference evidence="4" key="1">
    <citation type="submission" date="2023-06" db="EMBL/GenBank/DDBJ databases">
        <authorList>
            <consortium name="Lawrence Berkeley National Laboratory"/>
            <person name="Ahrendt S."/>
            <person name="Sahu N."/>
            <person name="Indic B."/>
            <person name="Wong-Bajracharya J."/>
            <person name="Merenyi Z."/>
            <person name="Ke H.-M."/>
            <person name="Monk M."/>
            <person name="Kocsube S."/>
            <person name="Drula E."/>
            <person name="Lipzen A."/>
            <person name="Balint B."/>
            <person name="Henrissat B."/>
            <person name="Andreopoulos B."/>
            <person name="Martin F.M."/>
            <person name="Harder C.B."/>
            <person name="Rigling D."/>
            <person name="Ford K.L."/>
            <person name="Foster G.D."/>
            <person name="Pangilinan J."/>
            <person name="Papanicolaou A."/>
            <person name="Barry K."/>
            <person name="LaButti K."/>
            <person name="Viragh M."/>
            <person name="Koriabine M."/>
            <person name="Yan M."/>
            <person name="Riley R."/>
            <person name="Champramary S."/>
            <person name="Plett K.L."/>
            <person name="Tsai I.J."/>
            <person name="Slot J."/>
            <person name="Sipos G."/>
            <person name="Plett J."/>
            <person name="Nagy L.G."/>
            <person name="Grigoriev I.V."/>
        </authorList>
    </citation>
    <scope>NUCLEOTIDE SEQUENCE</scope>
    <source>
        <strain evidence="4">CCBAS 213</strain>
    </source>
</reference>
<feature type="region of interest" description="Disordered" evidence="1">
    <location>
        <begin position="473"/>
        <end position="498"/>
    </location>
</feature>
<dbReference type="Proteomes" id="UP001175211">
    <property type="component" value="Unassembled WGS sequence"/>
</dbReference>
<dbReference type="PANTHER" id="PTHR47791:SF3">
    <property type="entry name" value="MEIOTICALLY UP-REGULATED GENE 191 PROTEIN"/>
    <property type="match status" value="1"/>
</dbReference>
<keyword evidence="2" id="KW-0472">Membrane</keyword>